<dbReference type="AlphaFoldDB" id="A0A540M0C5"/>
<name>A0A540M0C5_MALBA</name>
<keyword evidence="2" id="KW-1185">Reference proteome</keyword>
<organism evidence="1 2">
    <name type="scientific">Malus baccata</name>
    <name type="common">Siberian crab apple</name>
    <name type="synonym">Pyrus baccata</name>
    <dbReference type="NCBI Taxonomy" id="106549"/>
    <lineage>
        <taxon>Eukaryota</taxon>
        <taxon>Viridiplantae</taxon>
        <taxon>Streptophyta</taxon>
        <taxon>Embryophyta</taxon>
        <taxon>Tracheophyta</taxon>
        <taxon>Spermatophyta</taxon>
        <taxon>Magnoliopsida</taxon>
        <taxon>eudicotyledons</taxon>
        <taxon>Gunneridae</taxon>
        <taxon>Pentapetalae</taxon>
        <taxon>rosids</taxon>
        <taxon>fabids</taxon>
        <taxon>Rosales</taxon>
        <taxon>Rosaceae</taxon>
        <taxon>Amygdaloideae</taxon>
        <taxon>Maleae</taxon>
        <taxon>Malus</taxon>
    </lineage>
</organism>
<comment type="caution">
    <text evidence="1">The sequence shown here is derived from an EMBL/GenBank/DDBJ whole genome shotgun (WGS) entry which is preliminary data.</text>
</comment>
<evidence type="ECO:0000313" key="1">
    <source>
        <dbReference type="EMBL" id="TQD92201.1"/>
    </source>
</evidence>
<accession>A0A540M0C5</accession>
<dbReference type="EMBL" id="VIEB01000397">
    <property type="protein sequence ID" value="TQD92201.1"/>
    <property type="molecule type" value="Genomic_DNA"/>
</dbReference>
<proteinExistence type="predicted"/>
<dbReference type="Proteomes" id="UP000315295">
    <property type="component" value="Unassembled WGS sequence"/>
</dbReference>
<gene>
    <name evidence="1" type="ORF">C1H46_022171</name>
</gene>
<reference evidence="1 2" key="1">
    <citation type="journal article" date="2019" name="G3 (Bethesda)">
        <title>Sequencing of a Wild Apple (Malus baccata) Genome Unravels the Differences Between Cultivated and Wild Apple Species Regarding Disease Resistance and Cold Tolerance.</title>
        <authorList>
            <person name="Chen X."/>
        </authorList>
    </citation>
    <scope>NUCLEOTIDE SEQUENCE [LARGE SCALE GENOMIC DNA]</scope>
    <source>
        <strain evidence="2">cv. Shandingzi</strain>
        <tissue evidence="1">Leaves</tissue>
    </source>
</reference>
<protein>
    <submittedName>
        <fullName evidence="1">Uncharacterized protein</fullName>
    </submittedName>
</protein>
<sequence length="107" mass="12163">MRKPEFCCKGFTDYPVLVICLQKYRLCSFVIDCVLISCMMETWKFICCWRYCGREAEQNVLSSIEALCLVSVGGTQIGILNSDAKVAVFQTNREAPYGKLKERSDSI</sequence>
<evidence type="ECO:0000313" key="2">
    <source>
        <dbReference type="Proteomes" id="UP000315295"/>
    </source>
</evidence>